<dbReference type="PANTHER" id="PTHR43000">
    <property type="entry name" value="DTDP-D-GLUCOSE 4,6-DEHYDRATASE-RELATED"/>
    <property type="match status" value="1"/>
</dbReference>
<comment type="cofactor">
    <cofactor evidence="2 8">
        <name>NAD(+)</name>
        <dbReference type="ChEBI" id="CHEBI:57540"/>
    </cofactor>
</comment>
<gene>
    <name evidence="10" type="primary">rfbB_1</name>
    <name evidence="10" type="ORF">GCM10022403_035070</name>
</gene>
<evidence type="ECO:0000256" key="2">
    <source>
        <dbReference type="ARBA" id="ARBA00001911"/>
    </source>
</evidence>
<feature type="domain" description="NAD(P)-binding" evidence="9">
    <location>
        <begin position="45"/>
        <end position="343"/>
    </location>
</feature>
<keyword evidence="6" id="KW-0520">NAD</keyword>
<name>A0ABP7HP84_9ACTN</name>
<comment type="catalytic activity">
    <reaction evidence="1 8">
        <text>dTDP-alpha-D-glucose = dTDP-4-dehydro-6-deoxy-alpha-D-glucose + H2O</text>
        <dbReference type="Rhea" id="RHEA:17221"/>
        <dbReference type="ChEBI" id="CHEBI:15377"/>
        <dbReference type="ChEBI" id="CHEBI:57477"/>
        <dbReference type="ChEBI" id="CHEBI:57649"/>
        <dbReference type="EC" id="4.2.1.46"/>
    </reaction>
</comment>
<reference evidence="11" key="1">
    <citation type="journal article" date="2019" name="Int. J. Syst. Evol. Microbiol.">
        <title>The Global Catalogue of Microorganisms (GCM) 10K type strain sequencing project: providing services to taxonomists for standard genome sequencing and annotation.</title>
        <authorList>
            <consortium name="The Broad Institute Genomics Platform"/>
            <consortium name="The Broad Institute Genome Sequencing Center for Infectious Disease"/>
            <person name="Wu L."/>
            <person name="Ma J."/>
        </authorList>
    </citation>
    <scope>NUCLEOTIDE SEQUENCE [LARGE SCALE GENOMIC DNA]</scope>
    <source>
        <strain evidence="11">JCM 17138</strain>
    </source>
</reference>
<comment type="similarity">
    <text evidence="3 8">Belongs to the NAD(P)-dependent epimerase/dehydratase family. dTDP-glucose dehydratase subfamily.</text>
</comment>
<dbReference type="Proteomes" id="UP001501009">
    <property type="component" value="Unassembled WGS sequence"/>
</dbReference>
<dbReference type="InterPro" id="IPR016040">
    <property type="entry name" value="NAD(P)-bd_dom"/>
</dbReference>
<evidence type="ECO:0000313" key="11">
    <source>
        <dbReference type="Proteomes" id="UP001501009"/>
    </source>
</evidence>
<dbReference type="EC" id="4.2.1.46" evidence="4 8"/>
<evidence type="ECO:0000256" key="4">
    <source>
        <dbReference type="ARBA" id="ARBA00011990"/>
    </source>
</evidence>
<dbReference type="InterPro" id="IPR036291">
    <property type="entry name" value="NAD(P)-bd_dom_sf"/>
</dbReference>
<protein>
    <recommendedName>
        <fullName evidence="5 8">dTDP-glucose 4,6-dehydratase</fullName>
        <ecNumber evidence="4 8">4.2.1.46</ecNumber>
    </recommendedName>
</protein>
<dbReference type="Pfam" id="PF16363">
    <property type="entry name" value="GDP_Man_Dehyd"/>
    <property type="match status" value="1"/>
</dbReference>
<accession>A0ABP7HP84</accession>
<evidence type="ECO:0000313" key="10">
    <source>
        <dbReference type="EMBL" id="GAA3798206.1"/>
    </source>
</evidence>
<dbReference type="Gene3D" id="3.40.50.720">
    <property type="entry name" value="NAD(P)-binding Rossmann-like Domain"/>
    <property type="match status" value="1"/>
</dbReference>
<evidence type="ECO:0000256" key="6">
    <source>
        <dbReference type="ARBA" id="ARBA00023027"/>
    </source>
</evidence>
<evidence type="ECO:0000256" key="5">
    <source>
        <dbReference type="ARBA" id="ARBA00016977"/>
    </source>
</evidence>
<organism evidence="10 11">
    <name type="scientific">Streptomyces coacervatus</name>
    <dbReference type="NCBI Taxonomy" id="647381"/>
    <lineage>
        <taxon>Bacteria</taxon>
        <taxon>Bacillati</taxon>
        <taxon>Actinomycetota</taxon>
        <taxon>Actinomycetes</taxon>
        <taxon>Kitasatosporales</taxon>
        <taxon>Streptomycetaceae</taxon>
        <taxon>Streptomyces</taxon>
    </lineage>
</organism>
<evidence type="ECO:0000259" key="9">
    <source>
        <dbReference type="Pfam" id="PF16363"/>
    </source>
</evidence>
<evidence type="ECO:0000256" key="3">
    <source>
        <dbReference type="ARBA" id="ARBA00008178"/>
    </source>
</evidence>
<dbReference type="Gene3D" id="3.90.25.10">
    <property type="entry name" value="UDP-galactose 4-epimerase, domain 1"/>
    <property type="match status" value="1"/>
</dbReference>
<sequence>MHAPHLRILQPGCRALRRRAQQPLSALSLTHPFTGKDHPVMDKILVTGGAGFIGSHFVRRLLAAPDITTVTVLDSLTYAGHRENLGEAFLSPKLAFVQGDICDAALVDTLVAHHDAVVHFAAESHVDRSFFAAGCFLATNITGTHTLLDAATRHHVTKFVHVSTDEVYGPLATGRADEDAPLRPTVPYAASKAAADLIALSYHRTFDLPVCITRSSNNYGPRQHPEKIIPLFVTRLLQGENVTVHGRGQHIRNWLHVDDNCHGIELVLRTGEPGCVYNLGGGTDLTGLELTGRILAACGAAADRIEYVPDRPSNDLRYAMDCTRATALGYRPQRDFDQGLTETVAWYRNHPERWAPLLHAEQPTTPAGACRV</sequence>
<dbReference type="SUPFAM" id="SSF51735">
    <property type="entry name" value="NAD(P)-binding Rossmann-fold domains"/>
    <property type="match status" value="1"/>
</dbReference>
<dbReference type="CDD" id="cd05246">
    <property type="entry name" value="dTDP_GD_SDR_e"/>
    <property type="match status" value="1"/>
</dbReference>
<keyword evidence="11" id="KW-1185">Reference proteome</keyword>
<dbReference type="InterPro" id="IPR005888">
    <property type="entry name" value="dTDP_Gluc_deHydtase"/>
</dbReference>
<proteinExistence type="inferred from homology"/>
<evidence type="ECO:0000256" key="1">
    <source>
        <dbReference type="ARBA" id="ARBA00001539"/>
    </source>
</evidence>
<evidence type="ECO:0000256" key="8">
    <source>
        <dbReference type="RuleBase" id="RU004473"/>
    </source>
</evidence>
<dbReference type="NCBIfam" id="TIGR01181">
    <property type="entry name" value="dTDP_gluc_dehyt"/>
    <property type="match status" value="1"/>
</dbReference>
<evidence type="ECO:0000256" key="7">
    <source>
        <dbReference type="ARBA" id="ARBA00023239"/>
    </source>
</evidence>
<comment type="caution">
    <text evidence="10">The sequence shown here is derived from an EMBL/GenBank/DDBJ whole genome shotgun (WGS) entry which is preliminary data.</text>
</comment>
<dbReference type="EMBL" id="BAABDE010000016">
    <property type="protein sequence ID" value="GAA3798206.1"/>
    <property type="molecule type" value="Genomic_DNA"/>
</dbReference>
<keyword evidence="7 8" id="KW-0456">Lyase</keyword>